<evidence type="ECO:0000313" key="3">
    <source>
        <dbReference type="Proteomes" id="UP000287651"/>
    </source>
</evidence>
<comment type="caution">
    <text evidence="2">The sequence shown here is derived from an EMBL/GenBank/DDBJ whole genome shotgun (WGS) entry which is preliminary data.</text>
</comment>
<protein>
    <submittedName>
        <fullName evidence="2">Uncharacterized protein</fullName>
    </submittedName>
</protein>
<name>A0A426XI51_ENSVE</name>
<dbReference type="Proteomes" id="UP000287651">
    <property type="component" value="Unassembled WGS sequence"/>
</dbReference>
<sequence length="130" mass="13954">MRLNHVELFYAFLLHFASKGSEERGSDLRAGPLQGRPPTARPLAGMAGFGQGRLQGQPTVASPWLGCGRGCPYGATACDQATRATARGHGARPPTRAVVPAHGDDRPWTEAVDDGAQRCRLRKSCDDNDR</sequence>
<evidence type="ECO:0000256" key="1">
    <source>
        <dbReference type="SAM" id="MobiDB-lite"/>
    </source>
</evidence>
<dbReference type="AlphaFoldDB" id="A0A426XI51"/>
<gene>
    <name evidence="2" type="ORF">B296_00025286</name>
</gene>
<feature type="region of interest" description="Disordered" evidence="1">
    <location>
        <begin position="84"/>
        <end position="111"/>
    </location>
</feature>
<dbReference type="EMBL" id="AMZH03020470">
    <property type="protein sequence ID" value="RRT39132.1"/>
    <property type="molecule type" value="Genomic_DNA"/>
</dbReference>
<evidence type="ECO:0000313" key="2">
    <source>
        <dbReference type="EMBL" id="RRT39132.1"/>
    </source>
</evidence>
<accession>A0A426XI51</accession>
<feature type="region of interest" description="Disordered" evidence="1">
    <location>
        <begin position="23"/>
        <end position="42"/>
    </location>
</feature>
<organism evidence="2 3">
    <name type="scientific">Ensete ventricosum</name>
    <name type="common">Abyssinian banana</name>
    <name type="synonym">Musa ensete</name>
    <dbReference type="NCBI Taxonomy" id="4639"/>
    <lineage>
        <taxon>Eukaryota</taxon>
        <taxon>Viridiplantae</taxon>
        <taxon>Streptophyta</taxon>
        <taxon>Embryophyta</taxon>
        <taxon>Tracheophyta</taxon>
        <taxon>Spermatophyta</taxon>
        <taxon>Magnoliopsida</taxon>
        <taxon>Liliopsida</taxon>
        <taxon>Zingiberales</taxon>
        <taxon>Musaceae</taxon>
        <taxon>Ensete</taxon>
    </lineage>
</organism>
<proteinExistence type="predicted"/>
<reference evidence="2 3" key="1">
    <citation type="journal article" date="2014" name="Agronomy (Basel)">
        <title>A Draft Genome Sequence for Ensete ventricosum, the Drought-Tolerant Tree Against Hunger.</title>
        <authorList>
            <person name="Harrison J."/>
            <person name="Moore K.A."/>
            <person name="Paszkiewicz K."/>
            <person name="Jones T."/>
            <person name="Grant M."/>
            <person name="Ambacheew D."/>
            <person name="Muzemil S."/>
            <person name="Studholme D.J."/>
        </authorList>
    </citation>
    <scope>NUCLEOTIDE SEQUENCE [LARGE SCALE GENOMIC DNA]</scope>
</reference>